<dbReference type="SUPFAM" id="SSF51905">
    <property type="entry name" value="FAD/NAD(P)-binding domain"/>
    <property type="match status" value="1"/>
</dbReference>
<dbReference type="Proteomes" id="UP001642360">
    <property type="component" value="Unassembled WGS sequence"/>
</dbReference>
<organism evidence="7 8">
    <name type="scientific">Ilex paraguariensis</name>
    <name type="common">yerba mate</name>
    <dbReference type="NCBI Taxonomy" id="185542"/>
    <lineage>
        <taxon>Eukaryota</taxon>
        <taxon>Viridiplantae</taxon>
        <taxon>Streptophyta</taxon>
        <taxon>Embryophyta</taxon>
        <taxon>Tracheophyta</taxon>
        <taxon>Spermatophyta</taxon>
        <taxon>Magnoliopsida</taxon>
        <taxon>eudicotyledons</taxon>
        <taxon>Gunneridae</taxon>
        <taxon>Pentapetalae</taxon>
        <taxon>asterids</taxon>
        <taxon>campanulids</taxon>
        <taxon>Aquifoliales</taxon>
        <taxon>Aquifoliaceae</taxon>
        <taxon>Ilex</taxon>
    </lineage>
</organism>
<feature type="non-terminal residue" evidence="7">
    <location>
        <position position="65"/>
    </location>
</feature>
<keyword evidence="4" id="KW-0274">FAD</keyword>
<keyword evidence="5" id="KW-0560">Oxidoreductase</keyword>
<evidence type="ECO:0000256" key="4">
    <source>
        <dbReference type="ARBA" id="ARBA00022827"/>
    </source>
</evidence>
<evidence type="ECO:0000256" key="5">
    <source>
        <dbReference type="ARBA" id="ARBA00023002"/>
    </source>
</evidence>
<dbReference type="EMBL" id="CAUOFW020000065">
    <property type="protein sequence ID" value="CAK9133546.1"/>
    <property type="molecule type" value="Genomic_DNA"/>
</dbReference>
<accession>A0ABC8QLQ4</accession>
<dbReference type="AlphaFoldDB" id="A0ABC8QLQ4"/>
<comment type="caution">
    <text evidence="7">The sequence shown here is derived from an EMBL/GenBank/DDBJ whole genome shotgun (WGS) entry which is preliminary data.</text>
</comment>
<evidence type="ECO:0000256" key="3">
    <source>
        <dbReference type="ARBA" id="ARBA00022630"/>
    </source>
</evidence>
<dbReference type="Gene3D" id="3.40.50.720">
    <property type="entry name" value="NAD(P)-binding Rossmann-like Domain"/>
    <property type="match status" value="1"/>
</dbReference>
<keyword evidence="8" id="KW-1185">Reference proteome</keyword>
<dbReference type="InterPro" id="IPR036188">
    <property type="entry name" value="FAD/NAD-bd_sf"/>
</dbReference>
<dbReference type="PANTHER" id="PTHR11530:SF11">
    <property type="entry name" value="D-ASPARTATE OXIDASE"/>
    <property type="match status" value="1"/>
</dbReference>
<gene>
    <name evidence="7" type="ORF">ILEXP_LOCUS460</name>
</gene>
<comment type="similarity">
    <text evidence="2">Belongs to the DAMOX/DASOX family.</text>
</comment>
<name>A0ABC8QLQ4_9AQUA</name>
<sequence>MGDLKVAVLGAGVVGVNTVLQLQEQLPSANVTLIDDKFSDETLSYGPAGIFRPGTQFGGLPADIV</sequence>
<evidence type="ECO:0000313" key="8">
    <source>
        <dbReference type="Proteomes" id="UP001642360"/>
    </source>
</evidence>
<evidence type="ECO:0000256" key="2">
    <source>
        <dbReference type="ARBA" id="ARBA00006730"/>
    </source>
</evidence>
<keyword evidence="3" id="KW-0285">Flavoprotein</keyword>
<proteinExistence type="inferred from homology"/>
<dbReference type="Pfam" id="PF01266">
    <property type="entry name" value="DAO"/>
    <property type="match status" value="1"/>
</dbReference>
<evidence type="ECO:0000259" key="6">
    <source>
        <dbReference type="Pfam" id="PF01266"/>
    </source>
</evidence>
<evidence type="ECO:0000313" key="7">
    <source>
        <dbReference type="EMBL" id="CAK9133546.1"/>
    </source>
</evidence>
<reference evidence="7 8" key="1">
    <citation type="submission" date="2024-02" db="EMBL/GenBank/DDBJ databases">
        <authorList>
            <person name="Vignale AGUSTIN F."/>
            <person name="Sosa J E."/>
            <person name="Modenutti C."/>
        </authorList>
    </citation>
    <scope>NUCLEOTIDE SEQUENCE [LARGE SCALE GENOMIC DNA]</scope>
</reference>
<feature type="domain" description="FAD dependent oxidoreductase" evidence="6">
    <location>
        <begin position="5"/>
        <end position="55"/>
    </location>
</feature>
<dbReference type="PANTHER" id="PTHR11530">
    <property type="entry name" value="D-AMINO ACID OXIDASE"/>
    <property type="match status" value="1"/>
</dbReference>
<dbReference type="InterPro" id="IPR023209">
    <property type="entry name" value="DAO"/>
</dbReference>
<evidence type="ECO:0000256" key="1">
    <source>
        <dbReference type="ARBA" id="ARBA00001974"/>
    </source>
</evidence>
<dbReference type="InterPro" id="IPR006076">
    <property type="entry name" value="FAD-dep_OxRdtase"/>
</dbReference>
<comment type="cofactor">
    <cofactor evidence="1">
        <name>FAD</name>
        <dbReference type="ChEBI" id="CHEBI:57692"/>
    </cofactor>
</comment>
<dbReference type="GO" id="GO:0003884">
    <property type="term" value="F:D-amino-acid oxidase activity"/>
    <property type="evidence" value="ECO:0007669"/>
    <property type="project" value="UniProtKB-ARBA"/>
</dbReference>
<protein>
    <recommendedName>
        <fullName evidence="6">FAD dependent oxidoreductase domain-containing protein</fullName>
    </recommendedName>
</protein>